<organism evidence="5 6">
    <name type="scientific">Clostridioides difficile (strain CD196)</name>
    <name type="common">Peptoclostridium difficile</name>
    <dbReference type="NCBI Taxonomy" id="645462"/>
    <lineage>
        <taxon>Bacteria</taxon>
        <taxon>Bacillati</taxon>
        <taxon>Bacillota</taxon>
        <taxon>Clostridia</taxon>
        <taxon>Peptostreptococcales</taxon>
        <taxon>Peptostreptococcaceae</taxon>
        <taxon>Clostridioides</taxon>
    </lineage>
</organism>
<dbReference type="AlphaFoldDB" id="A0A0H3N1L8"/>
<dbReference type="KEGG" id="cdc:CD196_1315"/>
<dbReference type="Gene3D" id="3.40.33.10">
    <property type="entry name" value="CAP"/>
    <property type="match status" value="1"/>
</dbReference>
<sequence length="362" mass="42397">MILRRRDILKRLIALVLVILIVLFYSPELIEEGYDLKEKFFQSEIWNEFLDKININNNSKKDKKEQNQNLQSNNTEGENLGESDIKNFEKISLGDNLSYVLSSIGKPGRIDISEYGFDWYVYNQYGKEFAMVGLENDEVVALYSNSINSCENQDIKLNQDRQTVRTKITPLKYKRKGNTRYIINSENQYDIISKEGKYITIFYDIHEENRVCSYLIIDKSTEDEFKKLYPDDREELKKCFELEVIDLVNSVRNQRGLNSLRYSEQATLSSRKHSEDMRDNNFFDHINKKNETPFDRMKREGIVYTSAGENIAAGQINAIYAHEAWMNSEGHRKNILGNYNNIGVGVIFGGSYKTYYTQNFYK</sequence>
<keyword evidence="2" id="KW-0472">Membrane</keyword>
<dbReference type="SUPFAM" id="SSF55797">
    <property type="entry name" value="PR-1-like"/>
    <property type="match status" value="1"/>
</dbReference>
<protein>
    <submittedName>
        <fullName evidence="5">Exported protein</fullName>
    </submittedName>
</protein>
<accession>A0A0H3N1L8</accession>
<name>A0A0H3N1L8_CLODC</name>
<proteinExistence type="predicted"/>
<keyword evidence="2" id="KW-0812">Transmembrane</keyword>
<feature type="domain" description="CAP-associated" evidence="4">
    <location>
        <begin position="93"/>
        <end position="226"/>
    </location>
</feature>
<dbReference type="Pfam" id="PF00188">
    <property type="entry name" value="CAP"/>
    <property type="match status" value="1"/>
</dbReference>
<feature type="transmembrane region" description="Helical" evidence="2">
    <location>
        <begin position="12"/>
        <end position="30"/>
    </location>
</feature>
<dbReference type="InterPro" id="IPR014044">
    <property type="entry name" value="CAP_dom"/>
</dbReference>
<keyword evidence="2" id="KW-1133">Transmembrane helix</keyword>
<feature type="region of interest" description="Disordered" evidence="1">
    <location>
        <begin position="61"/>
        <end position="81"/>
    </location>
</feature>
<feature type="compositionally biased region" description="Polar residues" evidence="1">
    <location>
        <begin position="67"/>
        <end position="77"/>
    </location>
</feature>
<evidence type="ECO:0000259" key="4">
    <source>
        <dbReference type="Pfam" id="PF14504"/>
    </source>
</evidence>
<feature type="domain" description="SCP" evidence="3">
    <location>
        <begin position="246"/>
        <end position="360"/>
    </location>
</feature>
<evidence type="ECO:0000259" key="3">
    <source>
        <dbReference type="Pfam" id="PF00188"/>
    </source>
</evidence>
<reference evidence="5 6" key="1">
    <citation type="journal article" date="2009" name="Genome Biol.">
        <title>Comparative genome and phenotypic analysis of Clostridium difficile 027 strains provides insight into the evolution of a hypervirulent bacterium.</title>
        <authorList>
            <person name="Stabler R.A."/>
            <person name="He M."/>
            <person name="Dawson L."/>
            <person name="Martin M."/>
            <person name="Valiente E."/>
            <person name="Corton C."/>
            <person name="Lawley T.D."/>
            <person name="Sebaihia M."/>
            <person name="Quail M.A."/>
            <person name="Rose G."/>
            <person name="Gerding D.N."/>
            <person name="Gibert M."/>
            <person name="Popoff M.R."/>
            <person name="Parkhill J."/>
            <person name="Dougan G."/>
            <person name="Wren B.W."/>
        </authorList>
    </citation>
    <scope>NUCLEOTIDE SEQUENCE [LARGE SCALE GENOMIC DNA]</scope>
    <source>
        <strain evidence="5 6">CD196</strain>
    </source>
</reference>
<dbReference type="CDD" id="cd05379">
    <property type="entry name" value="CAP_bacterial"/>
    <property type="match status" value="1"/>
</dbReference>
<dbReference type="InterPro" id="IPR035940">
    <property type="entry name" value="CAP_sf"/>
</dbReference>
<dbReference type="PANTHER" id="PTHR31157:SF1">
    <property type="entry name" value="SCP DOMAIN-CONTAINING PROTEIN"/>
    <property type="match status" value="1"/>
</dbReference>
<evidence type="ECO:0000313" key="6">
    <source>
        <dbReference type="Proteomes" id="UP000002068"/>
    </source>
</evidence>
<dbReference type="Pfam" id="PF14504">
    <property type="entry name" value="CAP_assoc_N"/>
    <property type="match status" value="1"/>
</dbReference>
<gene>
    <name evidence="5" type="ordered locus">CD196_1315</name>
</gene>
<evidence type="ECO:0000313" key="5">
    <source>
        <dbReference type="EMBL" id="CBA62497.1"/>
    </source>
</evidence>
<evidence type="ECO:0000256" key="2">
    <source>
        <dbReference type="SAM" id="Phobius"/>
    </source>
</evidence>
<dbReference type="PANTHER" id="PTHR31157">
    <property type="entry name" value="SCP DOMAIN-CONTAINING PROTEIN"/>
    <property type="match status" value="1"/>
</dbReference>
<dbReference type="InterPro" id="IPR029410">
    <property type="entry name" value="CAP_assoc"/>
</dbReference>
<dbReference type="HOGENOM" id="CLU_048708_1_0_9"/>
<evidence type="ECO:0000256" key="1">
    <source>
        <dbReference type="SAM" id="MobiDB-lite"/>
    </source>
</evidence>
<dbReference type="EMBL" id="FN538970">
    <property type="protein sequence ID" value="CBA62497.1"/>
    <property type="molecule type" value="Genomic_DNA"/>
</dbReference>
<dbReference type="Proteomes" id="UP000002068">
    <property type="component" value="Chromosome"/>
</dbReference>